<protein>
    <recommendedName>
        <fullName evidence="3">RNA polymerase sigma-70 factor (ECF subfamily)</fullName>
    </recommendedName>
</protein>
<evidence type="ECO:0008006" key="3">
    <source>
        <dbReference type="Google" id="ProtNLM"/>
    </source>
</evidence>
<dbReference type="Proteomes" id="UP000826462">
    <property type="component" value="Chromosome 1"/>
</dbReference>
<evidence type="ECO:0000313" key="2">
    <source>
        <dbReference type="Proteomes" id="UP000826462"/>
    </source>
</evidence>
<name>A0ABX8UK87_9BURK</name>
<reference evidence="1 2" key="1">
    <citation type="submission" date="2021-07" db="EMBL/GenBank/DDBJ databases">
        <title>Paraburkholderia edwinii protects Aspergillus sp. from phenazines by acting as a toxin sponge.</title>
        <authorList>
            <person name="Dahlstrom K.M."/>
            <person name="Newman D.K."/>
        </authorList>
    </citation>
    <scope>NUCLEOTIDE SEQUENCE [LARGE SCALE GENOMIC DNA]</scope>
    <source>
        <strain evidence="1 2">Pe01</strain>
    </source>
</reference>
<dbReference type="InterPro" id="IPR013324">
    <property type="entry name" value="RNA_pol_sigma_r3/r4-like"/>
</dbReference>
<dbReference type="Gene3D" id="1.20.140.160">
    <property type="match status" value="1"/>
</dbReference>
<proteinExistence type="predicted"/>
<keyword evidence="2" id="KW-1185">Reference proteome</keyword>
<accession>A0ABX8UK87</accession>
<organism evidence="1 2">
    <name type="scientific">Paraburkholderia edwinii</name>
    <dbReference type="NCBI Taxonomy" id="2861782"/>
    <lineage>
        <taxon>Bacteria</taxon>
        <taxon>Pseudomonadati</taxon>
        <taxon>Pseudomonadota</taxon>
        <taxon>Betaproteobacteria</taxon>
        <taxon>Burkholderiales</taxon>
        <taxon>Burkholderiaceae</taxon>
        <taxon>Paraburkholderia</taxon>
    </lineage>
</organism>
<dbReference type="RefSeq" id="WP_219798626.1">
    <property type="nucleotide sequence ID" value="NZ_CP080095.1"/>
</dbReference>
<sequence length="181" mass="20084">MGSGRTIAALQALLPDLWTFALRLASTPEDAEKLLDNLCHGIQAGTWECAPYMSMRVNLMSAMLRRWQQKVRHPEACAARTARAASRIGANSETNRHLLQVVAMLPDEQRIAIILVEAERLTPSEAAWAWGLTTDELERRLVRAHAAVRKALENDAPPVRAYVPARRTACPQAEEVAVTRP</sequence>
<gene>
    <name evidence="1" type="ORF">KZJ38_02415</name>
</gene>
<dbReference type="SUPFAM" id="SSF88659">
    <property type="entry name" value="Sigma3 and sigma4 domains of RNA polymerase sigma factors"/>
    <property type="match status" value="1"/>
</dbReference>
<evidence type="ECO:0000313" key="1">
    <source>
        <dbReference type="EMBL" id="QYD69259.1"/>
    </source>
</evidence>
<dbReference type="EMBL" id="CP080095">
    <property type="protein sequence ID" value="QYD69259.1"/>
    <property type="molecule type" value="Genomic_DNA"/>
</dbReference>